<dbReference type="Proteomes" id="UP000887023">
    <property type="component" value="Chromosome"/>
</dbReference>
<organism evidence="1 2">
    <name type="scientific">Skermania pinensis</name>
    <dbReference type="NCBI Taxonomy" id="39122"/>
    <lineage>
        <taxon>Bacteria</taxon>
        <taxon>Bacillati</taxon>
        <taxon>Actinomycetota</taxon>
        <taxon>Actinomycetes</taxon>
        <taxon>Mycobacteriales</taxon>
        <taxon>Gordoniaceae</taxon>
        <taxon>Skermania</taxon>
    </lineage>
</organism>
<dbReference type="PANTHER" id="PTHR43179:SF7">
    <property type="entry name" value="RHAMNOSYLTRANSFERASE WBBL"/>
    <property type="match status" value="1"/>
</dbReference>
<keyword evidence="2" id="KW-1185">Reference proteome</keyword>
<dbReference type="InterPro" id="IPR029044">
    <property type="entry name" value="Nucleotide-diphossugar_trans"/>
</dbReference>
<gene>
    <name evidence="1" type="ORF">KV203_14395</name>
</gene>
<dbReference type="PANTHER" id="PTHR43179">
    <property type="entry name" value="RHAMNOSYLTRANSFERASE WBBL"/>
    <property type="match status" value="1"/>
</dbReference>
<proteinExistence type="predicted"/>
<reference evidence="1" key="1">
    <citation type="submission" date="2021-07" db="EMBL/GenBank/DDBJ databases">
        <title>Candidatus Kaistella beijingensis sp. nov. isolated from a municipal wastewater treatment plant is involved in sludge foaming.</title>
        <authorList>
            <person name="Song Y."/>
            <person name="Liu S.-J."/>
        </authorList>
    </citation>
    <scope>NUCLEOTIDE SEQUENCE</scope>
    <source>
        <strain evidence="1">DSM 43998</strain>
    </source>
</reference>
<evidence type="ECO:0000313" key="2">
    <source>
        <dbReference type="Proteomes" id="UP000887023"/>
    </source>
</evidence>
<sequence>MTGARVESEHSPDFSASVTPGRRPLAVLVVAYRNADDLCACLDSVREQLGDVRTLVWDNSGPDRPEVAALAPRYPWVGWHVGEKNIGFAAGVNALARRAPGHDLLLLNPDAVLLGPLDATRAALAMGDVAAAAPQIHGDPGSGASRPWDVAHRRRGLIRTLVTSTRLGERLRGTPLSDLYGEPPREVDGYLTGACLAISRDAWDALGAFDEDYFLYGEESDWQHRARAAGWRLLLTSDAGIEHAGHGTVATDPTAGSRSKDLLQANIALNLEQHYGRRRSEVYLAGRSAVDRLRRGGGSGPGDPPTVVIVVGSLADEVTDRRRVAAAIELDRRGHQVQLVCLRRLGLQVGDVPHSIRLIRLPWWSPIAPLHSGPALLIAGGGGAERAFATGWRVGRQYRRWLAESDTPVRLADDLVTGDLAPDALVEAYEAAIRKVG</sequence>
<evidence type="ECO:0000313" key="1">
    <source>
        <dbReference type="EMBL" id="QXQ13075.1"/>
    </source>
</evidence>
<name>A0ABX8S5E7_9ACTN</name>
<dbReference type="EMBL" id="CP079105">
    <property type="protein sequence ID" value="QXQ13075.1"/>
    <property type="molecule type" value="Genomic_DNA"/>
</dbReference>
<accession>A0ABX8S5E7</accession>
<dbReference type="CDD" id="cd04186">
    <property type="entry name" value="GT_2_like_c"/>
    <property type="match status" value="1"/>
</dbReference>
<dbReference type="SUPFAM" id="SSF53448">
    <property type="entry name" value="Nucleotide-diphospho-sugar transferases"/>
    <property type="match status" value="1"/>
</dbReference>
<protein>
    <submittedName>
        <fullName evidence="1">Glycosyltransferase family 2 protein</fullName>
    </submittedName>
</protein>
<dbReference type="RefSeq" id="WP_157079824.1">
    <property type="nucleotide sequence ID" value="NZ_CBCRUZ010000011.1"/>
</dbReference>
<dbReference type="Gene3D" id="3.90.550.10">
    <property type="entry name" value="Spore Coat Polysaccharide Biosynthesis Protein SpsA, Chain A"/>
    <property type="match status" value="1"/>
</dbReference>